<evidence type="ECO:0000256" key="2">
    <source>
        <dbReference type="SAM" id="SignalP"/>
    </source>
</evidence>
<dbReference type="VEuPathDB" id="CryptoDB:Cvel_27710"/>
<protein>
    <recommendedName>
        <fullName evidence="4">Secreted protein</fullName>
    </recommendedName>
</protein>
<keyword evidence="2" id="KW-0732">Signal</keyword>
<evidence type="ECO:0008006" key="4">
    <source>
        <dbReference type="Google" id="ProtNLM"/>
    </source>
</evidence>
<proteinExistence type="predicted"/>
<gene>
    <name evidence="3" type="ORF">Cvel_27710</name>
</gene>
<feature type="region of interest" description="Disordered" evidence="1">
    <location>
        <begin position="30"/>
        <end position="52"/>
    </location>
</feature>
<evidence type="ECO:0000256" key="1">
    <source>
        <dbReference type="SAM" id="MobiDB-lite"/>
    </source>
</evidence>
<dbReference type="AlphaFoldDB" id="A0A0G4HHS1"/>
<reference evidence="3" key="1">
    <citation type="submission" date="2014-11" db="EMBL/GenBank/DDBJ databases">
        <authorList>
            <person name="Otto D Thomas"/>
            <person name="Naeem Raeece"/>
        </authorList>
    </citation>
    <scope>NUCLEOTIDE SEQUENCE</scope>
</reference>
<sequence>MVWPVRHLVLLAAVAHDVALPARLSAAAEPSADAALEVQESPNVDPPTESLCSRSDVPVVSVAVAAATLAAVPSSLSAAAAAAVPSPPPQDSLPRKWPRIPEAQKG</sequence>
<name>A0A0G4HHS1_9ALVE</name>
<dbReference type="EMBL" id="CDMZ01002737">
    <property type="protein sequence ID" value="CEM43702.1"/>
    <property type="molecule type" value="Genomic_DNA"/>
</dbReference>
<accession>A0A0G4HHS1</accession>
<dbReference type="PhylomeDB" id="A0A0G4HHS1"/>
<evidence type="ECO:0000313" key="3">
    <source>
        <dbReference type="EMBL" id="CEM43702.1"/>
    </source>
</evidence>
<feature type="chain" id="PRO_5005191417" description="Secreted protein" evidence="2">
    <location>
        <begin position="20"/>
        <end position="106"/>
    </location>
</feature>
<feature type="region of interest" description="Disordered" evidence="1">
    <location>
        <begin position="80"/>
        <end position="106"/>
    </location>
</feature>
<feature type="signal peptide" evidence="2">
    <location>
        <begin position="1"/>
        <end position="19"/>
    </location>
</feature>
<organism evidence="3">
    <name type="scientific">Chromera velia CCMP2878</name>
    <dbReference type="NCBI Taxonomy" id="1169474"/>
    <lineage>
        <taxon>Eukaryota</taxon>
        <taxon>Sar</taxon>
        <taxon>Alveolata</taxon>
        <taxon>Colpodellida</taxon>
        <taxon>Chromeraceae</taxon>
        <taxon>Chromera</taxon>
    </lineage>
</organism>